<dbReference type="Proteomes" id="UP000683925">
    <property type="component" value="Unassembled WGS sequence"/>
</dbReference>
<proteinExistence type="predicted"/>
<gene>
    <name evidence="1" type="ORF">POCTA_138.1.T0820232</name>
</gene>
<keyword evidence="2" id="KW-1185">Reference proteome</keyword>
<dbReference type="AlphaFoldDB" id="A0A8S1W4S4"/>
<comment type="caution">
    <text evidence="1">The sequence shown here is derived from an EMBL/GenBank/DDBJ whole genome shotgun (WGS) entry which is preliminary data.</text>
</comment>
<accession>A0A8S1W4S4</accession>
<evidence type="ECO:0000313" key="2">
    <source>
        <dbReference type="Proteomes" id="UP000683925"/>
    </source>
</evidence>
<dbReference type="EMBL" id="CAJJDP010000081">
    <property type="protein sequence ID" value="CAD8184261.1"/>
    <property type="molecule type" value="Genomic_DNA"/>
</dbReference>
<name>A0A8S1W4S4_PAROT</name>
<protein>
    <submittedName>
        <fullName evidence="1">Uncharacterized protein</fullName>
    </submittedName>
</protein>
<evidence type="ECO:0000313" key="1">
    <source>
        <dbReference type="EMBL" id="CAD8184261.1"/>
    </source>
</evidence>
<reference evidence="1" key="1">
    <citation type="submission" date="2021-01" db="EMBL/GenBank/DDBJ databases">
        <authorList>
            <consortium name="Genoscope - CEA"/>
            <person name="William W."/>
        </authorList>
    </citation>
    <scope>NUCLEOTIDE SEQUENCE</scope>
</reference>
<organism evidence="1 2">
    <name type="scientific">Paramecium octaurelia</name>
    <dbReference type="NCBI Taxonomy" id="43137"/>
    <lineage>
        <taxon>Eukaryota</taxon>
        <taxon>Sar</taxon>
        <taxon>Alveolata</taxon>
        <taxon>Ciliophora</taxon>
        <taxon>Intramacronucleata</taxon>
        <taxon>Oligohymenophorea</taxon>
        <taxon>Peniculida</taxon>
        <taxon>Parameciidae</taxon>
        <taxon>Paramecium</taxon>
    </lineage>
</organism>
<sequence length="164" mass="19164">MKRKQLILNNMQRINRRTENQQSISTGGNKVLAQDKLLHLFQIQESILAQNNCLSCFLYLIYTLKIEYFDNEDKRRKPIHLFNGSRSEREEIFINSTSLYSQKSSGQATCLHNHIIVLLPQQEEVSLNQINNVHHNTFTSAIFDKLKSINILRACYHIQDFANL</sequence>